<keyword evidence="2" id="KW-1185">Reference proteome</keyword>
<proteinExistence type="predicted"/>
<dbReference type="GeneID" id="109476361"/>
<dbReference type="Proteomes" id="UP000515135">
    <property type="component" value="Unplaced"/>
</dbReference>
<protein>
    <submittedName>
        <fullName evidence="3">Uncharacterized protein LOC109476361</fullName>
    </submittedName>
</protein>
<dbReference type="OrthoDB" id="10514185at2759"/>
<evidence type="ECO:0000313" key="2">
    <source>
        <dbReference type="Proteomes" id="UP000515135"/>
    </source>
</evidence>
<gene>
    <name evidence="3" type="primary">LOC109476361</name>
</gene>
<sequence length="187" mass="21114">MADVEPTLNRDHADYLRESVMSLMTNVNHQLQEIEKLKLEAETDETVSSEADMALLSPWSKLEKSTEAREESTTQPLAFSGTDPVSGKEQLRSDSDMSASSETEKSTKSSSLEQLQNLPDTAPENSAEANPTDSENPLERFALQFEDWIEKTKTKLESLMKQNRTTEEQSVKTSHFESYISCRLDIF</sequence>
<dbReference type="KEGG" id="bbel:109476361"/>
<dbReference type="RefSeq" id="XP_019632854.1">
    <property type="nucleotide sequence ID" value="XM_019777295.1"/>
</dbReference>
<evidence type="ECO:0000313" key="3">
    <source>
        <dbReference type="RefSeq" id="XP_019632854.1"/>
    </source>
</evidence>
<reference evidence="3" key="1">
    <citation type="submission" date="2025-08" db="UniProtKB">
        <authorList>
            <consortium name="RefSeq"/>
        </authorList>
    </citation>
    <scope>IDENTIFICATION</scope>
    <source>
        <tissue evidence="3">Gonad</tissue>
    </source>
</reference>
<evidence type="ECO:0000256" key="1">
    <source>
        <dbReference type="SAM" id="MobiDB-lite"/>
    </source>
</evidence>
<feature type="compositionally biased region" description="Polar residues" evidence="1">
    <location>
        <begin position="112"/>
        <end position="135"/>
    </location>
</feature>
<name>A0A6P4ZFW5_BRABE</name>
<dbReference type="AlphaFoldDB" id="A0A6P4ZFW5"/>
<organism evidence="2 3">
    <name type="scientific">Branchiostoma belcheri</name>
    <name type="common">Amphioxus</name>
    <dbReference type="NCBI Taxonomy" id="7741"/>
    <lineage>
        <taxon>Eukaryota</taxon>
        <taxon>Metazoa</taxon>
        <taxon>Chordata</taxon>
        <taxon>Cephalochordata</taxon>
        <taxon>Leptocardii</taxon>
        <taxon>Amphioxiformes</taxon>
        <taxon>Branchiostomatidae</taxon>
        <taxon>Branchiostoma</taxon>
    </lineage>
</organism>
<feature type="compositionally biased region" description="Basic and acidic residues" evidence="1">
    <location>
        <begin position="61"/>
        <end position="72"/>
    </location>
</feature>
<feature type="region of interest" description="Disordered" evidence="1">
    <location>
        <begin position="43"/>
        <end position="141"/>
    </location>
</feature>
<accession>A0A6P4ZFW5</accession>